<dbReference type="AlphaFoldDB" id="A0A5A7PB07"/>
<protein>
    <submittedName>
        <fullName evidence="1">K+ transport system</fullName>
    </submittedName>
</protein>
<evidence type="ECO:0000313" key="2">
    <source>
        <dbReference type="Proteomes" id="UP000325081"/>
    </source>
</evidence>
<comment type="caution">
    <text evidence="1">The sequence shown here is derived from an EMBL/GenBank/DDBJ whole genome shotgun (WGS) entry which is preliminary data.</text>
</comment>
<organism evidence="1 2">
    <name type="scientific">Striga asiatica</name>
    <name type="common">Asiatic witchweed</name>
    <name type="synonym">Buchnera asiatica</name>
    <dbReference type="NCBI Taxonomy" id="4170"/>
    <lineage>
        <taxon>Eukaryota</taxon>
        <taxon>Viridiplantae</taxon>
        <taxon>Streptophyta</taxon>
        <taxon>Embryophyta</taxon>
        <taxon>Tracheophyta</taxon>
        <taxon>Spermatophyta</taxon>
        <taxon>Magnoliopsida</taxon>
        <taxon>eudicotyledons</taxon>
        <taxon>Gunneridae</taxon>
        <taxon>Pentapetalae</taxon>
        <taxon>asterids</taxon>
        <taxon>lamiids</taxon>
        <taxon>Lamiales</taxon>
        <taxon>Orobanchaceae</taxon>
        <taxon>Buchnereae</taxon>
        <taxon>Striga</taxon>
    </lineage>
</organism>
<accession>A0A5A7PB07</accession>
<keyword evidence="2" id="KW-1185">Reference proteome</keyword>
<gene>
    <name evidence="1" type="ORF">STAS_05616</name>
</gene>
<evidence type="ECO:0000313" key="1">
    <source>
        <dbReference type="EMBL" id="GER29736.1"/>
    </source>
</evidence>
<name>A0A5A7PB07_STRAF</name>
<reference evidence="2" key="1">
    <citation type="journal article" date="2019" name="Curr. Biol.">
        <title>Genome Sequence of Striga asiatica Provides Insight into the Evolution of Plant Parasitism.</title>
        <authorList>
            <person name="Yoshida S."/>
            <person name="Kim S."/>
            <person name="Wafula E.K."/>
            <person name="Tanskanen J."/>
            <person name="Kim Y.M."/>
            <person name="Honaas L."/>
            <person name="Yang Z."/>
            <person name="Spallek T."/>
            <person name="Conn C.E."/>
            <person name="Ichihashi Y."/>
            <person name="Cheong K."/>
            <person name="Cui S."/>
            <person name="Der J.P."/>
            <person name="Gundlach H."/>
            <person name="Jiao Y."/>
            <person name="Hori C."/>
            <person name="Ishida J.K."/>
            <person name="Kasahara H."/>
            <person name="Kiba T."/>
            <person name="Kim M.S."/>
            <person name="Koo N."/>
            <person name="Laohavisit A."/>
            <person name="Lee Y.H."/>
            <person name="Lumba S."/>
            <person name="McCourt P."/>
            <person name="Mortimer J.C."/>
            <person name="Mutuku J.M."/>
            <person name="Nomura T."/>
            <person name="Sasaki-Sekimoto Y."/>
            <person name="Seto Y."/>
            <person name="Wang Y."/>
            <person name="Wakatake T."/>
            <person name="Sakakibara H."/>
            <person name="Demura T."/>
            <person name="Yamaguchi S."/>
            <person name="Yoneyama K."/>
            <person name="Manabe R.I."/>
            <person name="Nelson D.C."/>
            <person name="Schulman A.H."/>
            <person name="Timko M.P."/>
            <person name="dePamphilis C.W."/>
            <person name="Choi D."/>
            <person name="Shirasu K."/>
        </authorList>
    </citation>
    <scope>NUCLEOTIDE SEQUENCE [LARGE SCALE GENOMIC DNA]</scope>
    <source>
        <strain evidence="2">cv. UVA1</strain>
    </source>
</reference>
<dbReference type="Proteomes" id="UP000325081">
    <property type="component" value="Unassembled WGS sequence"/>
</dbReference>
<sequence length="160" mass="18301">MNLGHYVSSISQSCWPDRRSASISRRRRFAGVIDSLPGAGYVPIPKLLPMDALKCQTGKQPAFLIAVRRKKEFGLVDEILGILKNANRHLVDKIGNLVLMNPITEALLDQHLKVLISEMDYPCIMEMFPDVWALHVERELRWVLEDRLVDDRHPNFQQAS</sequence>
<dbReference type="EMBL" id="BKCP01004224">
    <property type="protein sequence ID" value="GER29736.1"/>
    <property type="molecule type" value="Genomic_DNA"/>
</dbReference>
<proteinExistence type="predicted"/>